<dbReference type="Gene3D" id="2.70.150.10">
    <property type="entry name" value="Calcium-transporting ATPase, cytoplasmic transduction domain A"/>
    <property type="match status" value="1"/>
</dbReference>
<protein>
    <recommendedName>
        <fullName evidence="2">P-type ATPase A domain-containing protein</fullName>
    </recommendedName>
</protein>
<proteinExistence type="predicted"/>
<dbReference type="PANTHER" id="PTHR42861">
    <property type="entry name" value="CALCIUM-TRANSPORTING ATPASE"/>
    <property type="match status" value="1"/>
</dbReference>
<comment type="caution">
    <text evidence="3">The sequence shown here is derived from an EMBL/GenBank/DDBJ whole genome shotgun (WGS) entry which is preliminary data.</text>
</comment>
<sequence>MRENHAKIFKEKKAAWSREKRFHLSIKETSAQEIGKFGILPLLIQRLFGRAFSKKSKKNSLSLSLFQIPEPQRRNTLWFLSLALNKFTKTQMVPKVPSMSLGNELTLKISMLPFGTPMSKYRAIPQEEELKMIEMEIDYNTNNKSALHVMHRLSNLQAAIAKKQRLFEMVGNEQDVAVLVPDDIISIKFPIDARLLKIDQSTFTGESLTGLGDGVYFGFTCKQGEIEVVVITTRVYTFFGKAAHLVDTNNQVGCVQKALTAIENFCIYGSPSLKT</sequence>
<keyword evidence="4" id="KW-1185">Reference proteome</keyword>
<gene>
    <name evidence="3" type="ORF">VNO77_37615</name>
</gene>
<dbReference type="Proteomes" id="UP001367508">
    <property type="component" value="Unassembled WGS sequence"/>
</dbReference>
<accession>A0AAN9KB96</accession>
<evidence type="ECO:0000256" key="1">
    <source>
        <dbReference type="ARBA" id="ARBA00022842"/>
    </source>
</evidence>
<dbReference type="Pfam" id="PF00122">
    <property type="entry name" value="E1-E2_ATPase"/>
    <property type="match status" value="1"/>
</dbReference>
<reference evidence="3 4" key="1">
    <citation type="submission" date="2024-01" db="EMBL/GenBank/DDBJ databases">
        <title>The genomes of 5 underutilized Papilionoideae crops provide insights into root nodulation and disease resistanc.</title>
        <authorList>
            <person name="Jiang F."/>
        </authorList>
    </citation>
    <scope>NUCLEOTIDE SEQUENCE [LARGE SCALE GENOMIC DNA]</scope>
    <source>
        <strain evidence="3">LVBAO_FW01</strain>
        <tissue evidence="3">Leaves</tissue>
    </source>
</reference>
<evidence type="ECO:0000313" key="3">
    <source>
        <dbReference type="EMBL" id="KAK7313153.1"/>
    </source>
</evidence>
<organism evidence="3 4">
    <name type="scientific">Canavalia gladiata</name>
    <name type="common">Sword bean</name>
    <name type="synonym">Dolichos gladiatus</name>
    <dbReference type="NCBI Taxonomy" id="3824"/>
    <lineage>
        <taxon>Eukaryota</taxon>
        <taxon>Viridiplantae</taxon>
        <taxon>Streptophyta</taxon>
        <taxon>Embryophyta</taxon>
        <taxon>Tracheophyta</taxon>
        <taxon>Spermatophyta</taxon>
        <taxon>Magnoliopsida</taxon>
        <taxon>eudicotyledons</taxon>
        <taxon>Gunneridae</taxon>
        <taxon>Pentapetalae</taxon>
        <taxon>rosids</taxon>
        <taxon>fabids</taxon>
        <taxon>Fabales</taxon>
        <taxon>Fabaceae</taxon>
        <taxon>Papilionoideae</taxon>
        <taxon>50 kb inversion clade</taxon>
        <taxon>NPAAA clade</taxon>
        <taxon>indigoferoid/millettioid clade</taxon>
        <taxon>Phaseoleae</taxon>
        <taxon>Canavalia</taxon>
    </lineage>
</organism>
<dbReference type="EMBL" id="JAYMYQ010000009">
    <property type="protein sequence ID" value="KAK7313153.1"/>
    <property type="molecule type" value="Genomic_DNA"/>
</dbReference>
<evidence type="ECO:0000313" key="4">
    <source>
        <dbReference type="Proteomes" id="UP001367508"/>
    </source>
</evidence>
<dbReference type="SUPFAM" id="SSF81653">
    <property type="entry name" value="Calcium ATPase, transduction domain A"/>
    <property type="match status" value="1"/>
</dbReference>
<dbReference type="InterPro" id="IPR008250">
    <property type="entry name" value="ATPase_P-typ_transduc_dom_A_sf"/>
</dbReference>
<dbReference type="AlphaFoldDB" id="A0AAN9KB96"/>
<evidence type="ECO:0000259" key="2">
    <source>
        <dbReference type="Pfam" id="PF00122"/>
    </source>
</evidence>
<dbReference type="Gene3D" id="1.20.1110.10">
    <property type="entry name" value="Calcium-transporting ATPase, transmembrane domain"/>
    <property type="match status" value="1"/>
</dbReference>
<feature type="domain" description="P-type ATPase A" evidence="2">
    <location>
        <begin position="173"/>
        <end position="246"/>
    </location>
</feature>
<name>A0AAN9KB96_CANGL</name>
<dbReference type="InterPro" id="IPR059000">
    <property type="entry name" value="ATPase_P-type_domA"/>
</dbReference>
<keyword evidence="1" id="KW-0460">Magnesium</keyword>